<feature type="compositionally biased region" description="Pro residues" evidence="1">
    <location>
        <begin position="88"/>
        <end position="112"/>
    </location>
</feature>
<organism evidence="2 3">
    <name type="scientific">Anopheles christyi</name>
    <dbReference type="NCBI Taxonomy" id="43041"/>
    <lineage>
        <taxon>Eukaryota</taxon>
        <taxon>Metazoa</taxon>
        <taxon>Ecdysozoa</taxon>
        <taxon>Arthropoda</taxon>
        <taxon>Hexapoda</taxon>
        <taxon>Insecta</taxon>
        <taxon>Pterygota</taxon>
        <taxon>Neoptera</taxon>
        <taxon>Endopterygota</taxon>
        <taxon>Diptera</taxon>
        <taxon>Nematocera</taxon>
        <taxon>Culicoidea</taxon>
        <taxon>Culicidae</taxon>
        <taxon>Anophelinae</taxon>
        <taxon>Anopheles</taxon>
    </lineage>
</organism>
<evidence type="ECO:0000256" key="1">
    <source>
        <dbReference type="SAM" id="MobiDB-lite"/>
    </source>
</evidence>
<sequence>MALVNYTLPFGNIQAPAWATASPLQNHHASAVNNLLYGPAGHQGDDQDYYKNAPYAPPQRQAKQSPQQQQQHQQHSIQYRQTPRNNYLPPPSYVPPSPANYPQAPTPPPQTQQPPGRTYGEGSYSDTGAPGSPPNAGVPQQPTAQQPAYYEYSSGSYATQPGRPFTEQHANPQTGTNYRSNTPQPVAPAAAAAAVPRTANGNQGGAGSYVQRPAVFASVGPAGTRTSIHPVLDYDEEEDDDYYDEAVEVTPIVGIS</sequence>
<feature type="compositionally biased region" description="Polar residues" evidence="1">
    <location>
        <begin position="168"/>
        <end position="184"/>
    </location>
</feature>
<feature type="compositionally biased region" description="Low complexity" evidence="1">
    <location>
        <begin position="187"/>
        <end position="196"/>
    </location>
</feature>
<dbReference type="AlphaFoldDB" id="A0A182K849"/>
<reference evidence="3" key="1">
    <citation type="submission" date="2013-03" db="EMBL/GenBank/DDBJ databases">
        <title>The Genome Sequence of Anopheles christyi ACHKN1017.</title>
        <authorList>
            <consortium name="The Broad Institute Genomics Platform"/>
            <person name="Neafsey D.E."/>
            <person name="Besansky N."/>
            <person name="Walker B."/>
            <person name="Young S.K."/>
            <person name="Zeng Q."/>
            <person name="Gargeya S."/>
            <person name="Fitzgerald M."/>
            <person name="Haas B."/>
            <person name="Abouelleil A."/>
            <person name="Allen A.W."/>
            <person name="Alvarado L."/>
            <person name="Arachchi H.M."/>
            <person name="Berlin A.M."/>
            <person name="Chapman S.B."/>
            <person name="Gainer-Dewar J."/>
            <person name="Goldberg J."/>
            <person name="Griggs A."/>
            <person name="Gujja S."/>
            <person name="Hansen M."/>
            <person name="Howarth C."/>
            <person name="Imamovic A."/>
            <person name="Ireland A."/>
            <person name="Larimer J."/>
            <person name="McCowan C."/>
            <person name="Murphy C."/>
            <person name="Pearson M."/>
            <person name="Poon T.W."/>
            <person name="Priest M."/>
            <person name="Roberts A."/>
            <person name="Saif S."/>
            <person name="Shea T."/>
            <person name="Sisk P."/>
            <person name="Sykes S."/>
            <person name="Wortman J."/>
            <person name="Nusbaum C."/>
            <person name="Birren B."/>
        </authorList>
    </citation>
    <scope>NUCLEOTIDE SEQUENCE [LARGE SCALE GENOMIC DNA]</scope>
    <source>
        <strain evidence="3">ACHKN1017</strain>
    </source>
</reference>
<name>A0A182K849_9DIPT</name>
<protein>
    <submittedName>
        <fullName evidence="2">Uncharacterized protein</fullName>
    </submittedName>
</protein>
<proteinExistence type="predicted"/>
<feature type="compositionally biased region" description="Low complexity" evidence="1">
    <location>
        <begin position="58"/>
        <end position="87"/>
    </location>
</feature>
<dbReference type="VEuPathDB" id="VectorBase:ACHR006934"/>
<dbReference type="EnsemblMetazoa" id="ACHR006934-RA">
    <property type="protein sequence ID" value="ACHR006934-PA"/>
    <property type="gene ID" value="ACHR006934"/>
</dbReference>
<reference evidence="2" key="2">
    <citation type="submission" date="2020-05" db="UniProtKB">
        <authorList>
            <consortium name="EnsemblMetazoa"/>
        </authorList>
    </citation>
    <scope>IDENTIFICATION</scope>
    <source>
        <strain evidence="2">ACHKN1017</strain>
    </source>
</reference>
<evidence type="ECO:0000313" key="2">
    <source>
        <dbReference type="EnsemblMetazoa" id="ACHR006934-PA"/>
    </source>
</evidence>
<feature type="compositionally biased region" description="Low complexity" evidence="1">
    <location>
        <begin position="139"/>
        <end position="148"/>
    </location>
</feature>
<dbReference type="Proteomes" id="UP000075881">
    <property type="component" value="Unassembled WGS sequence"/>
</dbReference>
<feature type="region of interest" description="Disordered" evidence="1">
    <location>
        <begin position="37"/>
        <end position="208"/>
    </location>
</feature>
<accession>A0A182K849</accession>
<keyword evidence="3" id="KW-1185">Reference proteome</keyword>
<evidence type="ECO:0000313" key="3">
    <source>
        <dbReference type="Proteomes" id="UP000075881"/>
    </source>
</evidence>